<comment type="caution">
    <text evidence="3">The sequence shown here is derived from an EMBL/GenBank/DDBJ whole genome shotgun (WGS) entry which is preliminary data.</text>
</comment>
<keyword evidence="1" id="KW-0808">Transferase</keyword>
<dbReference type="InterPro" id="IPR026591">
    <property type="entry name" value="Sirtuin_cat_small_dom_sf"/>
</dbReference>
<evidence type="ECO:0000256" key="1">
    <source>
        <dbReference type="ARBA" id="ARBA00022679"/>
    </source>
</evidence>
<reference evidence="3 4" key="1">
    <citation type="submission" date="2016-02" db="EMBL/GenBank/DDBJ databases">
        <title>Genome analysis of coral dinoflagellate symbionts highlights evolutionary adaptations to a symbiotic lifestyle.</title>
        <authorList>
            <person name="Aranda M."/>
            <person name="Li Y."/>
            <person name="Liew Y.J."/>
            <person name="Baumgarten S."/>
            <person name="Simakov O."/>
            <person name="Wilson M."/>
            <person name="Piel J."/>
            <person name="Ashoor H."/>
            <person name="Bougouffa S."/>
            <person name="Bajic V.B."/>
            <person name="Ryu T."/>
            <person name="Ravasi T."/>
            <person name="Bayer T."/>
            <person name="Micklem G."/>
            <person name="Kim H."/>
            <person name="Bhak J."/>
            <person name="Lajeunesse T.C."/>
            <person name="Voolstra C.R."/>
        </authorList>
    </citation>
    <scope>NUCLEOTIDE SEQUENCE [LARGE SCALE GENOMIC DNA]</scope>
    <source>
        <strain evidence="3 4">CCMP2467</strain>
    </source>
</reference>
<dbReference type="InterPro" id="IPR050134">
    <property type="entry name" value="NAD-dep_sirtuin_deacylases"/>
</dbReference>
<dbReference type="Pfam" id="PF08376">
    <property type="entry name" value="NIT"/>
    <property type="match status" value="1"/>
</dbReference>
<proteinExistence type="predicted"/>
<dbReference type="Gene3D" id="3.40.50.1220">
    <property type="entry name" value="TPP-binding domain"/>
    <property type="match status" value="1"/>
</dbReference>
<dbReference type="InterPro" id="IPR026590">
    <property type="entry name" value="Ssirtuin_cat_dom"/>
</dbReference>
<dbReference type="InterPro" id="IPR029035">
    <property type="entry name" value="DHS-like_NAD/FAD-binding_dom"/>
</dbReference>
<dbReference type="InterPro" id="IPR013587">
    <property type="entry name" value="Nitrate/nitrite_sensing"/>
</dbReference>
<keyword evidence="4" id="KW-1185">Reference proteome</keyword>
<evidence type="ECO:0000256" key="2">
    <source>
        <dbReference type="ARBA" id="ARBA00023027"/>
    </source>
</evidence>
<dbReference type="Pfam" id="PF02146">
    <property type="entry name" value="SIR2"/>
    <property type="match status" value="1"/>
</dbReference>
<dbReference type="Gene3D" id="3.30.1600.10">
    <property type="entry name" value="SIR2/SIRT2 'Small Domain"/>
    <property type="match status" value="1"/>
</dbReference>
<gene>
    <name evidence="3" type="primary">Sirt3</name>
    <name evidence="3" type="ORF">AK812_SmicGene32351</name>
</gene>
<dbReference type="GO" id="GO:0005634">
    <property type="term" value="C:nucleus"/>
    <property type="evidence" value="ECO:0007669"/>
    <property type="project" value="TreeGrafter"/>
</dbReference>
<accession>A0A1Q9CUC4</accession>
<sequence length="1146" mass="127884">MGCASSTAEVAKASRAAWQSFFRLDGLPVSLTVDQDQKNLRLRIVGLDCAEELPLLEHAVLKRDLTIKAATLIKIGAHVDQSFELAPVYHSPVRKYLMPKKHEVNEVTVSSSSADEVRKVVPTAVAALQDVAEIVKVLVDCPANGGERGAVVTMMRNLRYKLIAALLKTDANAISDIFFMTPDLEANGQSKTVDLLEAEFKLAVFDQLQKNTSTISRASSIPPHKTVTEHVSEQAAGHQSQHLPLALRELQNGLEYQLHGPVSSGLTITGFEKFVGIGLAQKSLKDALGFKDTHTTESKPLILEIRTCFVSEQKVKSTGQLAEIQHFWEHTIMQKEQFANFVSWLDISERTWTIDRVFLNGILPAGHRYGAQAIAEHLLAPPLLFFQSKKESQSPSSEAFLNSMPDLEKLVVADVVNWNTYLLMAVCGRTEAEARQKLGDVLDFALSTELKAASLKKETLLKGSTLEVFQSTVLGKMVSSALKLWNEKLQRSVKMVSAEVVYGEGDEMIFGERRPRMAVVVQLAEEHAELRAKQKFGAVKEVVESERDSPMHGMGKFLEGAWVSHERVQFPGTNNAQQYFAGLSSVMTCFMHELQVERGLSCYAVAAEPTVLVTAGERLQNQRTRTDKAVQQLSEILRLAPALQEKGYIQSKHKDLLAVQEISVGLVLQRGRVNDAMRHVTPSWISRYETVCMGDTGYHSLIDRIMKTIVQALSFAAEGLESPEAKQVPDRCAFLLKCKEAVGRERGLMAAKSRSKLDDESRAKQLFKETTEGGEEALKRILEDKLLGPAPESQTLSDALAEARLLYTNDAKVPSDRAVELFERFTQWIQLAYGHIQTEIEALSEDIPAESTALARPEMQLGVQFEEQVDDGPLGLLLADMAANAFKNVVVMAGAGISVSANLPDFRSKGGLYDQLRQTTNITTPETIFTRQFLKEQPLLFYKVMQQLRADHVSPTLTHEFLKRLQDKKILRRVYTQNIDCLERKVGIQESLLVECHGTTRRARCDECRTFISKEEYFDQADPPRCRCGSALRPDIVLFGEPLPESFSQHKSDFQNADLLIIMGTSLKVHPFASLPKLIKPTCALLVINREFPQSLQLHRQVRTLRSRLSGTKLRKHVFLGGDCDTSVRWLMQEQGWEQRAIQVSV</sequence>
<dbReference type="PROSITE" id="PS50305">
    <property type="entry name" value="SIRTUIN"/>
    <property type="match status" value="1"/>
</dbReference>
<dbReference type="PANTHER" id="PTHR11085">
    <property type="entry name" value="NAD-DEPENDENT PROTEIN DEACYLASE SIRTUIN-5, MITOCHONDRIAL-RELATED"/>
    <property type="match status" value="1"/>
</dbReference>
<dbReference type="OrthoDB" id="420264at2759"/>
<evidence type="ECO:0000313" key="4">
    <source>
        <dbReference type="Proteomes" id="UP000186817"/>
    </source>
</evidence>
<dbReference type="EMBL" id="LSRX01000911">
    <property type="protein sequence ID" value="OLP86532.1"/>
    <property type="molecule type" value="Genomic_DNA"/>
</dbReference>
<dbReference type="GO" id="GO:0070403">
    <property type="term" value="F:NAD+ binding"/>
    <property type="evidence" value="ECO:0007669"/>
    <property type="project" value="InterPro"/>
</dbReference>
<dbReference type="GO" id="GO:0017136">
    <property type="term" value="F:histone deacetylase activity, NAD-dependent"/>
    <property type="evidence" value="ECO:0007669"/>
    <property type="project" value="TreeGrafter"/>
</dbReference>
<dbReference type="PANTHER" id="PTHR11085:SF8">
    <property type="entry name" value="NAD-DEPENDENT HISTONE DEACETYLASE HST3"/>
    <property type="match status" value="1"/>
</dbReference>
<evidence type="ECO:0000313" key="3">
    <source>
        <dbReference type="EMBL" id="OLP86532.1"/>
    </source>
</evidence>
<dbReference type="Proteomes" id="UP000186817">
    <property type="component" value="Unassembled WGS sequence"/>
</dbReference>
<keyword evidence="2" id="KW-0520">NAD</keyword>
<protein>
    <submittedName>
        <fullName evidence="3">NAD-dependent protein deacetylase sirtuin-3</fullName>
    </submittedName>
</protein>
<organism evidence="3 4">
    <name type="scientific">Symbiodinium microadriaticum</name>
    <name type="common">Dinoflagellate</name>
    <name type="synonym">Zooxanthella microadriatica</name>
    <dbReference type="NCBI Taxonomy" id="2951"/>
    <lineage>
        <taxon>Eukaryota</taxon>
        <taxon>Sar</taxon>
        <taxon>Alveolata</taxon>
        <taxon>Dinophyceae</taxon>
        <taxon>Suessiales</taxon>
        <taxon>Symbiodiniaceae</taxon>
        <taxon>Symbiodinium</taxon>
    </lineage>
</organism>
<dbReference type="InterPro" id="IPR003000">
    <property type="entry name" value="Sirtuin"/>
</dbReference>
<name>A0A1Q9CUC4_SYMMI</name>
<dbReference type="SUPFAM" id="SSF52467">
    <property type="entry name" value="DHS-like NAD/FAD-binding domain"/>
    <property type="match status" value="1"/>
</dbReference>
<dbReference type="AlphaFoldDB" id="A0A1Q9CUC4"/>